<dbReference type="PATRIC" id="fig|1423.173.peg.3490"/>
<dbReference type="Pfam" id="PF09848">
    <property type="entry name" value="SLFN-g3_helicase"/>
    <property type="match status" value="1"/>
</dbReference>
<dbReference type="Proteomes" id="UP000032247">
    <property type="component" value="Unassembled WGS sequence"/>
</dbReference>
<organism evidence="2 3">
    <name type="scientific">Bacillus subtilis</name>
    <dbReference type="NCBI Taxonomy" id="1423"/>
    <lineage>
        <taxon>Bacteria</taxon>
        <taxon>Bacillati</taxon>
        <taxon>Bacillota</taxon>
        <taxon>Bacilli</taxon>
        <taxon>Bacillales</taxon>
        <taxon>Bacillaceae</taxon>
        <taxon>Bacillus</taxon>
    </lineage>
</organism>
<accession>A0A0D1JCE4</accession>
<evidence type="ECO:0000259" key="1">
    <source>
        <dbReference type="Pfam" id="PF09848"/>
    </source>
</evidence>
<dbReference type="InterPro" id="IPR018647">
    <property type="entry name" value="SLFN_3-like_DNA/RNA_helicase"/>
</dbReference>
<name>A0A0D1JCE4_BACIU</name>
<feature type="domain" description="Schlafen group 3-like DNA/RNA helicase" evidence="1">
    <location>
        <begin position="5"/>
        <end position="150"/>
    </location>
</feature>
<proteinExistence type="predicted"/>
<dbReference type="AlphaFoldDB" id="A0A0D1JCE4"/>
<comment type="caution">
    <text evidence="2">The sequence shown here is derived from an EMBL/GenBank/DDBJ whole genome shotgun (WGS) entry which is preliminary data.</text>
</comment>
<reference evidence="2 3" key="1">
    <citation type="submission" date="2014-12" db="EMBL/GenBank/DDBJ databases">
        <title>Comparative genome analysis of Bacillus coagulans HM-08, Clostridium butyricum HM-68, Bacillus subtilis HM-66 and Bacillus licheniformis BL-09.</title>
        <authorList>
            <person name="Zhang H."/>
        </authorList>
    </citation>
    <scope>NUCLEOTIDE SEQUENCE [LARGE SCALE GENOMIC DNA]</scope>
    <source>
        <strain evidence="2 3">HM-66</strain>
    </source>
</reference>
<gene>
    <name evidence="2" type="ORF">SC09_Contig28orf00210</name>
</gene>
<evidence type="ECO:0000313" key="2">
    <source>
        <dbReference type="EMBL" id="KIU10044.1"/>
    </source>
</evidence>
<protein>
    <recommendedName>
        <fullName evidence="1">Schlafen group 3-like DNA/RNA helicase domain-containing protein</fullName>
    </recommendedName>
</protein>
<sequence>MPTYFKAAIEKKNNEVGLSRIVSTFDYIHKKDGASYMVDEEGINMPWNSTNDKWTWAEHADSIKEVGSIYTVQGFDLNYVGVILGPSVSYDSEKDELFIDTAKYKDTGAFTKRDDMSAEKIKKIKEEIILNSINVLMKRGINGLYIYATDVKLRNRLLELKRRRKK</sequence>
<evidence type="ECO:0000313" key="3">
    <source>
        <dbReference type="Proteomes" id="UP000032247"/>
    </source>
</evidence>
<dbReference type="EMBL" id="JXBC01000006">
    <property type="protein sequence ID" value="KIU10044.1"/>
    <property type="molecule type" value="Genomic_DNA"/>
</dbReference>